<evidence type="ECO:0000256" key="2">
    <source>
        <dbReference type="ARBA" id="ARBA00023015"/>
    </source>
</evidence>
<evidence type="ECO:0000256" key="4">
    <source>
        <dbReference type="ARBA" id="ARBA00023163"/>
    </source>
</evidence>
<accession>A0A1C3K8B0</accession>
<evidence type="ECO:0000256" key="1">
    <source>
        <dbReference type="ARBA" id="ARBA00009437"/>
    </source>
</evidence>
<keyword evidence="3" id="KW-0238">DNA-binding</keyword>
<dbReference type="SUPFAM" id="SSF53850">
    <property type="entry name" value="Periplasmic binding protein-like II"/>
    <property type="match status" value="1"/>
</dbReference>
<dbReference type="OrthoDB" id="9785974at2"/>
<feature type="domain" description="HTH lysR-type" evidence="5">
    <location>
        <begin position="1"/>
        <end position="60"/>
    </location>
</feature>
<evidence type="ECO:0000256" key="3">
    <source>
        <dbReference type="ARBA" id="ARBA00023125"/>
    </source>
</evidence>
<dbReference type="EMBL" id="FLRC01000055">
    <property type="protein sequence ID" value="SBT27694.1"/>
    <property type="molecule type" value="Genomic_DNA"/>
</dbReference>
<dbReference type="Proteomes" id="UP000078558">
    <property type="component" value="Chromosome I"/>
</dbReference>
<name>A0A1C3K8B0_9BURK</name>
<evidence type="ECO:0000313" key="7">
    <source>
        <dbReference type="EMBL" id="SOE48537.1"/>
    </source>
</evidence>
<dbReference type="PANTHER" id="PTHR30419:SF2">
    <property type="entry name" value="LYSR FAMILY TRANSCRIPTIONAL REGULATOR"/>
    <property type="match status" value="1"/>
</dbReference>
<dbReference type="GO" id="GO:0003677">
    <property type="term" value="F:DNA binding"/>
    <property type="evidence" value="ECO:0007669"/>
    <property type="project" value="UniProtKB-KW"/>
</dbReference>
<dbReference type="SUPFAM" id="SSF46785">
    <property type="entry name" value="Winged helix' DNA-binding domain"/>
    <property type="match status" value="1"/>
</dbReference>
<protein>
    <submittedName>
        <fullName evidence="6">Hydrogen peroxide-inducible genes activator</fullName>
    </submittedName>
</protein>
<dbReference type="KEGG" id="odi:ODI_R1496"/>
<gene>
    <name evidence="6" type="ORF">ODI_00684</name>
    <name evidence="7" type="ORF">ODI_R1496</name>
</gene>
<dbReference type="InterPro" id="IPR036388">
    <property type="entry name" value="WH-like_DNA-bd_sf"/>
</dbReference>
<dbReference type="PROSITE" id="PS50931">
    <property type="entry name" value="HTH_LYSR"/>
    <property type="match status" value="1"/>
</dbReference>
<reference evidence="7 8" key="2">
    <citation type="submission" date="2017-08" db="EMBL/GenBank/DDBJ databases">
        <authorList>
            <person name="de Groot N.N."/>
        </authorList>
    </citation>
    <scope>NUCLEOTIDE SEQUENCE [LARGE SCALE GENOMIC DNA]</scope>
    <source>
        <strain evidence="7">Orrdi1</strain>
    </source>
</reference>
<dbReference type="EMBL" id="LT907988">
    <property type="protein sequence ID" value="SOE48537.1"/>
    <property type="molecule type" value="Genomic_DNA"/>
</dbReference>
<evidence type="ECO:0000259" key="5">
    <source>
        <dbReference type="PROSITE" id="PS50931"/>
    </source>
</evidence>
<dbReference type="InterPro" id="IPR000847">
    <property type="entry name" value="LysR_HTH_N"/>
</dbReference>
<dbReference type="Pfam" id="PF03466">
    <property type="entry name" value="LysR_substrate"/>
    <property type="match status" value="1"/>
</dbReference>
<keyword evidence="2" id="KW-0805">Transcription regulation</keyword>
<keyword evidence="8" id="KW-1185">Reference proteome</keyword>
<dbReference type="PANTHER" id="PTHR30419">
    <property type="entry name" value="HTH-TYPE TRANSCRIPTIONAL REGULATOR YBHD"/>
    <property type="match status" value="1"/>
</dbReference>
<dbReference type="GO" id="GO:0003700">
    <property type="term" value="F:DNA-binding transcription factor activity"/>
    <property type="evidence" value="ECO:0007669"/>
    <property type="project" value="InterPro"/>
</dbReference>
<comment type="similarity">
    <text evidence="1">Belongs to the LysR transcriptional regulatory family.</text>
</comment>
<evidence type="ECO:0000313" key="6">
    <source>
        <dbReference type="EMBL" id="SBT27694.1"/>
    </source>
</evidence>
<dbReference type="CDD" id="cd08421">
    <property type="entry name" value="PBP2_LTTR_like_1"/>
    <property type="match status" value="1"/>
</dbReference>
<dbReference type="InterPro" id="IPR036390">
    <property type="entry name" value="WH_DNA-bd_sf"/>
</dbReference>
<dbReference type="STRING" id="1851544.ODI_00684"/>
<dbReference type="InterPro" id="IPR005119">
    <property type="entry name" value="LysR_subst-bd"/>
</dbReference>
<organism evidence="6 8">
    <name type="scientific">Orrella dioscoreae</name>
    <dbReference type="NCBI Taxonomy" id="1851544"/>
    <lineage>
        <taxon>Bacteria</taxon>
        <taxon>Pseudomonadati</taxon>
        <taxon>Pseudomonadota</taxon>
        <taxon>Betaproteobacteria</taxon>
        <taxon>Burkholderiales</taxon>
        <taxon>Alcaligenaceae</taxon>
        <taxon>Orrella</taxon>
    </lineage>
</organism>
<dbReference type="Pfam" id="PF00126">
    <property type="entry name" value="HTH_1"/>
    <property type="match status" value="1"/>
</dbReference>
<dbReference type="Gene3D" id="1.10.10.10">
    <property type="entry name" value="Winged helix-like DNA-binding domain superfamily/Winged helix DNA-binding domain"/>
    <property type="match status" value="1"/>
</dbReference>
<reference evidence="6 8" key="1">
    <citation type="submission" date="2016-06" db="EMBL/GenBank/DDBJ databases">
        <authorList>
            <person name="Kjaerup R.B."/>
            <person name="Dalgaard T.S."/>
            <person name="Juul-Madsen H.R."/>
        </authorList>
    </citation>
    <scope>NUCLEOTIDE SEQUENCE [LARGE SCALE GENOMIC DNA]</scope>
    <source>
        <strain evidence="6">Orrdi1</strain>
    </source>
</reference>
<dbReference type="InterPro" id="IPR050950">
    <property type="entry name" value="HTH-type_LysR_regulators"/>
</dbReference>
<dbReference type="Gene3D" id="3.40.190.290">
    <property type="match status" value="1"/>
</dbReference>
<evidence type="ECO:0000313" key="8">
    <source>
        <dbReference type="Proteomes" id="UP000078558"/>
    </source>
</evidence>
<sequence length="299" mass="32858">MRFDLVDLRLFLHVVEAGSITGGAERAHLTLQSASERIRGMEQELGVPLLRRTKLGTRLTEAGRSLEHHARVVLAQVEHMRGDLRQYGDGLRGHIRLLCNTSALSEHLPSVMAEYLAAHPKISINVEERLSHEIAHAIRARTADIGILANSINLEGLECVPFREDRLVLVVPPGDPLAEREAVPFAEVVDSPFIGLVDGSALQEHIAEQARKLGKRISYRVQLRSFEAVCRMIESGIGIGIVPRNAALRLVDGFDIRVVDLSDSWALRGLVICTRDVAALPGFVRDFIAHLSGHAPSQA</sequence>
<proteinExistence type="inferred from homology"/>
<dbReference type="AlphaFoldDB" id="A0A1C3K8B0"/>
<keyword evidence="4" id="KW-0804">Transcription</keyword>
<dbReference type="GO" id="GO:0005829">
    <property type="term" value="C:cytosol"/>
    <property type="evidence" value="ECO:0007669"/>
    <property type="project" value="TreeGrafter"/>
</dbReference>
<dbReference type="RefSeq" id="WP_067759709.1">
    <property type="nucleotide sequence ID" value="NZ_LT907988.1"/>
</dbReference>